<evidence type="ECO:0000313" key="2">
    <source>
        <dbReference type="EMBL" id="KAL2859419.1"/>
    </source>
</evidence>
<proteinExistence type="predicted"/>
<dbReference type="RefSeq" id="XP_070904353.1">
    <property type="nucleotide sequence ID" value="XM_071044289.1"/>
</dbReference>
<organism evidence="2 3">
    <name type="scientific">Aspergillus pseudodeflectus</name>
    <dbReference type="NCBI Taxonomy" id="176178"/>
    <lineage>
        <taxon>Eukaryota</taxon>
        <taxon>Fungi</taxon>
        <taxon>Dikarya</taxon>
        <taxon>Ascomycota</taxon>
        <taxon>Pezizomycotina</taxon>
        <taxon>Eurotiomycetes</taxon>
        <taxon>Eurotiomycetidae</taxon>
        <taxon>Eurotiales</taxon>
        <taxon>Aspergillaceae</taxon>
        <taxon>Aspergillus</taxon>
        <taxon>Aspergillus subgen. Nidulantes</taxon>
    </lineage>
</organism>
<comment type="caution">
    <text evidence="2">The sequence shown here is derived from an EMBL/GenBank/DDBJ whole genome shotgun (WGS) entry which is preliminary data.</text>
</comment>
<keyword evidence="3" id="KW-1185">Reference proteome</keyword>
<dbReference type="Pfam" id="PF14033">
    <property type="entry name" value="DUF4246"/>
    <property type="match status" value="1"/>
</dbReference>
<evidence type="ECO:0000313" key="3">
    <source>
        <dbReference type="Proteomes" id="UP001610444"/>
    </source>
</evidence>
<accession>A0ABR4L4E0</accession>
<name>A0ABR4L4E0_9EURO</name>
<dbReference type="InterPro" id="IPR025340">
    <property type="entry name" value="DUF4246"/>
</dbReference>
<evidence type="ECO:0000259" key="1">
    <source>
        <dbReference type="Pfam" id="PF14033"/>
    </source>
</evidence>
<sequence length="243" mass="27118">MPQITNANGKSRWAVDFVKGRGADTIFTLPSSLNATELGGTWHMEVNGVVESEYPYAARPVEGSRLVFPDAEQFVPPPEPKTSVDLCRDYGKIQVIVKVANIHLTPEKPSYPGGSWHVEGQMNEHICSTALYYYDSQNIAESRLSFRQACFFTGNQVTYPQDEHDWLGYVFGQGNGDSQVQTIGSVECREDRLIRFPNTLQHRVGLFELEDPTKPGHRKILALFLVDPNVTDSFDCECAGSEA</sequence>
<protein>
    <recommendedName>
        <fullName evidence="1">DUF4246 domain-containing protein</fullName>
    </recommendedName>
</protein>
<dbReference type="PANTHER" id="PTHR33119">
    <property type="entry name" value="IFI3P"/>
    <property type="match status" value="1"/>
</dbReference>
<dbReference type="InterPro" id="IPR049192">
    <property type="entry name" value="DUF4246_C"/>
</dbReference>
<feature type="domain" description="DUF4246" evidence="1">
    <location>
        <begin position="66"/>
        <end position="230"/>
    </location>
</feature>
<reference evidence="2 3" key="1">
    <citation type="submission" date="2024-07" db="EMBL/GenBank/DDBJ databases">
        <title>Section-level genome sequencing and comparative genomics of Aspergillus sections Usti and Cavernicolus.</title>
        <authorList>
            <consortium name="Lawrence Berkeley National Laboratory"/>
            <person name="Nybo J.L."/>
            <person name="Vesth T.C."/>
            <person name="Theobald S."/>
            <person name="Frisvad J.C."/>
            <person name="Larsen T.O."/>
            <person name="Kjaerboelling I."/>
            <person name="Rothschild-Mancinelli K."/>
            <person name="Lyhne E.K."/>
            <person name="Kogle M.E."/>
            <person name="Barry K."/>
            <person name="Clum A."/>
            <person name="Na H."/>
            <person name="Ledsgaard L."/>
            <person name="Lin J."/>
            <person name="Lipzen A."/>
            <person name="Kuo A."/>
            <person name="Riley R."/>
            <person name="Mondo S."/>
            <person name="LaButti K."/>
            <person name="Haridas S."/>
            <person name="Pangalinan J."/>
            <person name="Salamov A.A."/>
            <person name="Simmons B.A."/>
            <person name="Magnuson J.K."/>
            <person name="Chen J."/>
            <person name="Drula E."/>
            <person name="Henrissat B."/>
            <person name="Wiebenga A."/>
            <person name="Lubbers R.J."/>
            <person name="Gomes A.C."/>
            <person name="Macurrencykelacurrency M.R."/>
            <person name="Stajich J."/>
            <person name="Grigoriev I.V."/>
            <person name="Mortensen U.H."/>
            <person name="De vries R.P."/>
            <person name="Baker S.E."/>
            <person name="Andersen M.R."/>
        </authorList>
    </citation>
    <scope>NUCLEOTIDE SEQUENCE [LARGE SCALE GENOMIC DNA]</scope>
    <source>
        <strain evidence="2 3">CBS 756.74</strain>
    </source>
</reference>
<dbReference type="EMBL" id="JBFXLR010000003">
    <property type="protein sequence ID" value="KAL2859419.1"/>
    <property type="molecule type" value="Genomic_DNA"/>
</dbReference>
<dbReference type="PANTHER" id="PTHR33119:SF1">
    <property type="entry name" value="FE2OG DIOXYGENASE DOMAIN-CONTAINING PROTEIN"/>
    <property type="match status" value="1"/>
</dbReference>
<dbReference type="GeneID" id="98159453"/>
<gene>
    <name evidence="2" type="ORF">BJX68DRAFT_261859</name>
</gene>
<dbReference type="Proteomes" id="UP001610444">
    <property type="component" value="Unassembled WGS sequence"/>
</dbReference>